<evidence type="ECO:0000256" key="9">
    <source>
        <dbReference type="ARBA" id="ARBA00022737"/>
    </source>
</evidence>
<dbReference type="PANTHER" id="PTHR24349">
    <property type="entry name" value="SERINE/THREONINE-PROTEIN KINASE"/>
    <property type="match status" value="1"/>
</dbReference>
<feature type="repeat" description="Solcar" evidence="20">
    <location>
        <begin position="493"/>
        <end position="587"/>
    </location>
</feature>
<evidence type="ECO:0000256" key="18">
    <source>
        <dbReference type="ARBA" id="ARBA00047899"/>
    </source>
</evidence>
<feature type="repeat" description="Solcar" evidence="20">
    <location>
        <begin position="601"/>
        <end position="688"/>
    </location>
</feature>
<dbReference type="AlphaFoldDB" id="A0A5A7PYN2"/>
<organism evidence="23 24">
    <name type="scientific">Striga asiatica</name>
    <name type="common">Asiatic witchweed</name>
    <name type="synonym">Buchnera asiatica</name>
    <dbReference type="NCBI Taxonomy" id="4170"/>
    <lineage>
        <taxon>Eukaryota</taxon>
        <taxon>Viridiplantae</taxon>
        <taxon>Streptophyta</taxon>
        <taxon>Embryophyta</taxon>
        <taxon>Tracheophyta</taxon>
        <taxon>Spermatophyta</taxon>
        <taxon>Magnoliopsida</taxon>
        <taxon>eudicotyledons</taxon>
        <taxon>Gunneridae</taxon>
        <taxon>Pentapetalae</taxon>
        <taxon>asterids</taxon>
        <taxon>lamiids</taxon>
        <taxon>Lamiales</taxon>
        <taxon>Orobanchaceae</taxon>
        <taxon>Buchnereae</taxon>
        <taxon>Striga</taxon>
    </lineage>
</organism>
<evidence type="ECO:0000256" key="7">
    <source>
        <dbReference type="ARBA" id="ARBA00022679"/>
    </source>
</evidence>
<dbReference type="PROSITE" id="PS00108">
    <property type="entry name" value="PROTEIN_KINASE_ST"/>
    <property type="match status" value="1"/>
</dbReference>
<evidence type="ECO:0000259" key="22">
    <source>
        <dbReference type="PROSITE" id="PS50011"/>
    </source>
</evidence>
<keyword evidence="9" id="KW-0677">Repeat</keyword>
<evidence type="ECO:0000256" key="21">
    <source>
        <dbReference type="PROSITE-ProRule" id="PRU10141"/>
    </source>
</evidence>
<dbReference type="GO" id="GO:0015171">
    <property type="term" value="F:amino acid transmembrane transporter activity"/>
    <property type="evidence" value="ECO:0007669"/>
    <property type="project" value="UniProtKB-ARBA"/>
</dbReference>
<dbReference type="Pfam" id="PF00153">
    <property type="entry name" value="Mito_carr"/>
    <property type="match status" value="3"/>
</dbReference>
<evidence type="ECO:0000256" key="13">
    <source>
        <dbReference type="ARBA" id="ARBA00022840"/>
    </source>
</evidence>
<keyword evidence="11 23" id="KW-0418">Kinase</keyword>
<evidence type="ECO:0000256" key="16">
    <source>
        <dbReference type="ARBA" id="ARBA00023128"/>
    </source>
</evidence>
<evidence type="ECO:0000256" key="10">
    <source>
        <dbReference type="ARBA" id="ARBA00022741"/>
    </source>
</evidence>
<dbReference type="CDD" id="cd05117">
    <property type="entry name" value="STKc_CAMK"/>
    <property type="match status" value="1"/>
</dbReference>
<dbReference type="FunFam" id="1.10.510.10:FF:001294">
    <property type="entry name" value="CDPK-related kinase 3"/>
    <property type="match status" value="1"/>
</dbReference>
<sequence>MGLCYGKPIEPPKNIVDNSIILDEKDEQTFSRPSNGKTPKFPFYSPSPLPSLFKTSPANSSSVPSTPLRFLKRPFPPPSPAKHIKALLLRRHGSIKPNEATIPEGSECEVTIGLDKNFGFLKNFSSCYEIGEEVGRGHFGYTCSAKGKKGSLKGQDVAVKVIPKSKMTTAIAIEDVRREVKMLRALTGHKNLVQFYDAYEDEENVYVVMELCKGGELLDRILSRGGKYSEEDAKIVIVQILNVVAYCHLQGVVHRDLKPENFLFTTKDEHSPLKAIDFGLSDYVKPDERLNDIVGSAYYVAPEVLHRSYGTEADMWSIGVIAYILLCGSRPFWSRTESGIFRAVLKADPSFDEAPWPDLSRDAIDFVKRLLNKDYRKRLTAAQALSHPWLVGHHDVKIPLDTIIYKLVKAYICSSSLRKAALGALAKTLTIPQLAYLREQFTMLGPSKSGFISLQNFKLAMTKNSTDAMKDSRVLDYVNVLPMADHGKAKSDISFAGTFASSAFSACFAEICTIPLDTAKVRLQLQKKAVAGDGLGLPKYRGLLGTVGTIAREEGLSALWKGIVPGLHRQCLYGGLRIGLYEPVKTLYVGKDHVGDVPLSKKILAALTTGGVAIAVANPTDLVKVRLQAEGKLPPGVPRRYSGALSAYSTIVRQEGVTALWTGLGPNIARNAIINAAELASYDQVKQTILKIPGFSDNVFTHLLAGLGAGFFAVCIGSPVDVVKSRMMGDSAYKSTLDCFVKTLKNDGPLAFYKGFIPNFGRLGSWNVIMFLTLEQAKKFVRNLESS</sequence>
<dbReference type="Proteomes" id="UP000325081">
    <property type="component" value="Unassembled WGS sequence"/>
</dbReference>
<name>A0A5A7PYN2_STRAF</name>
<dbReference type="EC" id="2.7.11.1" evidence="4"/>
<keyword evidence="17 20" id="KW-0472">Membrane</keyword>
<evidence type="ECO:0000256" key="19">
    <source>
        <dbReference type="ARBA" id="ARBA00048679"/>
    </source>
</evidence>
<keyword evidence="24" id="KW-1185">Reference proteome</keyword>
<feature type="domain" description="Protein kinase" evidence="22">
    <location>
        <begin position="128"/>
        <end position="390"/>
    </location>
</feature>
<dbReference type="InterPro" id="IPR008271">
    <property type="entry name" value="Ser/Thr_kinase_AS"/>
</dbReference>
<dbReference type="PROSITE" id="PS50011">
    <property type="entry name" value="PROTEIN_KINASE_DOM"/>
    <property type="match status" value="1"/>
</dbReference>
<keyword evidence="13 21" id="KW-0067">ATP-binding</keyword>
<dbReference type="InterPro" id="IPR023395">
    <property type="entry name" value="MCP_dom_sf"/>
</dbReference>
<evidence type="ECO:0000256" key="4">
    <source>
        <dbReference type="ARBA" id="ARBA00012513"/>
    </source>
</evidence>
<dbReference type="GO" id="GO:0005743">
    <property type="term" value="C:mitochondrial inner membrane"/>
    <property type="evidence" value="ECO:0007669"/>
    <property type="project" value="UniProtKB-SubCell"/>
</dbReference>
<evidence type="ECO:0000256" key="17">
    <source>
        <dbReference type="ARBA" id="ARBA00023136"/>
    </source>
</evidence>
<dbReference type="FunFam" id="1.10.510.10:FF:001864">
    <property type="entry name" value="Calcium-dependent protein kinase SK5"/>
    <property type="match status" value="1"/>
</dbReference>
<keyword evidence="6" id="KW-0723">Serine/threonine-protein kinase</keyword>
<evidence type="ECO:0000313" key="23">
    <source>
        <dbReference type="EMBL" id="GER37975.1"/>
    </source>
</evidence>
<dbReference type="PROSITE" id="PS50920">
    <property type="entry name" value="SOLCAR"/>
    <property type="match status" value="3"/>
</dbReference>
<comment type="catalytic activity">
    <reaction evidence="18">
        <text>L-threonyl-[protein] + ATP = O-phospho-L-threonyl-[protein] + ADP + H(+)</text>
        <dbReference type="Rhea" id="RHEA:46608"/>
        <dbReference type="Rhea" id="RHEA-COMP:11060"/>
        <dbReference type="Rhea" id="RHEA-COMP:11605"/>
        <dbReference type="ChEBI" id="CHEBI:15378"/>
        <dbReference type="ChEBI" id="CHEBI:30013"/>
        <dbReference type="ChEBI" id="CHEBI:30616"/>
        <dbReference type="ChEBI" id="CHEBI:61977"/>
        <dbReference type="ChEBI" id="CHEBI:456216"/>
        <dbReference type="EC" id="2.7.11.1"/>
    </reaction>
</comment>
<keyword evidence="14" id="KW-1133">Transmembrane helix</keyword>
<dbReference type="InterPro" id="IPR018108">
    <property type="entry name" value="MCP_transmembrane"/>
</dbReference>
<keyword evidence="12" id="KW-0999">Mitochondrion inner membrane</keyword>
<reference evidence="24" key="1">
    <citation type="journal article" date="2019" name="Curr. Biol.">
        <title>Genome Sequence of Striga asiatica Provides Insight into the Evolution of Plant Parasitism.</title>
        <authorList>
            <person name="Yoshida S."/>
            <person name="Kim S."/>
            <person name="Wafula E.K."/>
            <person name="Tanskanen J."/>
            <person name="Kim Y.M."/>
            <person name="Honaas L."/>
            <person name="Yang Z."/>
            <person name="Spallek T."/>
            <person name="Conn C.E."/>
            <person name="Ichihashi Y."/>
            <person name="Cheong K."/>
            <person name="Cui S."/>
            <person name="Der J.P."/>
            <person name="Gundlach H."/>
            <person name="Jiao Y."/>
            <person name="Hori C."/>
            <person name="Ishida J.K."/>
            <person name="Kasahara H."/>
            <person name="Kiba T."/>
            <person name="Kim M.S."/>
            <person name="Koo N."/>
            <person name="Laohavisit A."/>
            <person name="Lee Y.H."/>
            <person name="Lumba S."/>
            <person name="McCourt P."/>
            <person name="Mortimer J.C."/>
            <person name="Mutuku J.M."/>
            <person name="Nomura T."/>
            <person name="Sasaki-Sekimoto Y."/>
            <person name="Seto Y."/>
            <person name="Wang Y."/>
            <person name="Wakatake T."/>
            <person name="Sakakibara H."/>
            <person name="Demura T."/>
            <person name="Yamaguchi S."/>
            <person name="Yoneyama K."/>
            <person name="Manabe R.I."/>
            <person name="Nelson D.C."/>
            <person name="Schulman A.H."/>
            <person name="Timko M.P."/>
            <person name="dePamphilis C.W."/>
            <person name="Choi D."/>
            <person name="Shirasu K."/>
        </authorList>
    </citation>
    <scope>NUCLEOTIDE SEQUENCE [LARGE SCALE GENOMIC DNA]</scope>
    <source>
        <strain evidence="24">cv. UVA1</strain>
    </source>
</reference>
<dbReference type="Pfam" id="PF00069">
    <property type="entry name" value="Pkinase"/>
    <property type="match status" value="1"/>
</dbReference>
<keyword evidence="16" id="KW-0496">Mitochondrion</keyword>
<accession>A0A5A7PYN2</accession>
<keyword evidence="7" id="KW-0808">Transferase</keyword>
<evidence type="ECO:0000256" key="20">
    <source>
        <dbReference type="PROSITE-ProRule" id="PRU00282"/>
    </source>
</evidence>
<evidence type="ECO:0000256" key="14">
    <source>
        <dbReference type="ARBA" id="ARBA00022989"/>
    </source>
</evidence>
<dbReference type="SMART" id="SM00220">
    <property type="entry name" value="S_TKc"/>
    <property type="match status" value="1"/>
</dbReference>
<keyword evidence="15" id="KW-0346">Stress response</keyword>
<evidence type="ECO:0000256" key="3">
    <source>
        <dbReference type="ARBA" id="ARBA00006375"/>
    </source>
</evidence>
<keyword evidence="5" id="KW-0813">Transport</keyword>
<comment type="catalytic activity">
    <reaction evidence="19">
        <text>L-seryl-[protein] + ATP = O-phospho-L-seryl-[protein] + ADP + H(+)</text>
        <dbReference type="Rhea" id="RHEA:17989"/>
        <dbReference type="Rhea" id="RHEA-COMP:9863"/>
        <dbReference type="Rhea" id="RHEA-COMP:11604"/>
        <dbReference type="ChEBI" id="CHEBI:15378"/>
        <dbReference type="ChEBI" id="CHEBI:29999"/>
        <dbReference type="ChEBI" id="CHEBI:30616"/>
        <dbReference type="ChEBI" id="CHEBI:83421"/>
        <dbReference type="ChEBI" id="CHEBI:456216"/>
        <dbReference type="EC" id="2.7.11.1"/>
    </reaction>
</comment>
<dbReference type="InterPro" id="IPR017441">
    <property type="entry name" value="Protein_kinase_ATP_BS"/>
</dbReference>
<dbReference type="InterPro" id="IPR000719">
    <property type="entry name" value="Prot_kinase_dom"/>
</dbReference>
<keyword evidence="10 21" id="KW-0547">Nucleotide-binding</keyword>
<dbReference type="PROSITE" id="PS00107">
    <property type="entry name" value="PROTEIN_KINASE_ATP"/>
    <property type="match status" value="1"/>
</dbReference>
<evidence type="ECO:0000313" key="24">
    <source>
        <dbReference type="Proteomes" id="UP000325081"/>
    </source>
</evidence>
<dbReference type="FunFam" id="3.30.200.20:FF:000101">
    <property type="entry name" value="CDPK-related kinase 1"/>
    <property type="match status" value="1"/>
</dbReference>
<evidence type="ECO:0000256" key="11">
    <source>
        <dbReference type="ARBA" id="ARBA00022777"/>
    </source>
</evidence>
<dbReference type="SUPFAM" id="SSF103506">
    <property type="entry name" value="Mitochondrial carrier"/>
    <property type="match status" value="1"/>
</dbReference>
<dbReference type="SUPFAM" id="SSF56112">
    <property type="entry name" value="Protein kinase-like (PK-like)"/>
    <property type="match status" value="1"/>
</dbReference>
<dbReference type="PRINTS" id="PR00784">
    <property type="entry name" value="MTUNCOUPLING"/>
</dbReference>
<evidence type="ECO:0000256" key="2">
    <source>
        <dbReference type="ARBA" id="ARBA00005354"/>
    </source>
</evidence>
<dbReference type="InterPro" id="IPR011009">
    <property type="entry name" value="Kinase-like_dom_sf"/>
</dbReference>
<dbReference type="InterPro" id="IPR002067">
    <property type="entry name" value="MCP"/>
</dbReference>
<dbReference type="FunFam" id="1.50.40.10:FF:000019">
    <property type="entry name" value="Mitochondrial uncoupling protein 1"/>
    <property type="match status" value="1"/>
</dbReference>
<dbReference type="OrthoDB" id="448427at2759"/>
<proteinExistence type="inferred from homology"/>
<evidence type="ECO:0000256" key="6">
    <source>
        <dbReference type="ARBA" id="ARBA00022527"/>
    </source>
</evidence>
<comment type="similarity">
    <text evidence="3">Belongs to the mitochondrial carrier (TC 2.A.29) family.</text>
</comment>
<comment type="similarity">
    <text evidence="2">Belongs to the protein kinase superfamily. CAMK Ser/Thr protein kinase family. CaMK subfamily.</text>
</comment>
<evidence type="ECO:0000256" key="8">
    <source>
        <dbReference type="ARBA" id="ARBA00022692"/>
    </source>
</evidence>
<evidence type="ECO:0000256" key="12">
    <source>
        <dbReference type="ARBA" id="ARBA00022792"/>
    </source>
</evidence>
<evidence type="ECO:0000256" key="5">
    <source>
        <dbReference type="ARBA" id="ARBA00022448"/>
    </source>
</evidence>
<dbReference type="Gene3D" id="1.10.510.10">
    <property type="entry name" value="Transferase(Phosphotransferase) domain 1"/>
    <property type="match status" value="1"/>
</dbReference>
<evidence type="ECO:0000256" key="1">
    <source>
        <dbReference type="ARBA" id="ARBA00004448"/>
    </source>
</evidence>
<dbReference type="Gene3D" id="1.50.40.10">
    <property type="entry name" value="Mitochondrial carrier domain"/>
    <property type="match status" value="1"/>
</dbReference>
<keyword evidence="8 20" id="KW-0812">Transmembrane</keyword>
<protein>
    <recommendedName>
        <fullName evidence="4">non-specific serine/threonine protein kinase</fullName>
        <ecNumber evidence="4">2.7.11.1</ecNumber>
    </recommendedName>
</protein>
<dbReference type="GO" id="GO:0005524">
    <property type="term" value="F:ATP binding"/>
    <property type="evidence" value="ECO:0007669"/>
    <property type="project" value="UniProtKB-UniRule"/>
</dbReference>
<comment type="subcellular location">
    <subcellularLocation>
        <location evidence="1">Mitochondrion inner membrane</location>
        <topology evidence="1">Multi-pass membrane protein</topology>
    </subcellularLocation>
</comment>
<dbReference type="InterPro" id="IPR050205">
    <property type="entry name" value="CDPK_Ser/Thr_kinases"/>
</dbReference>
<comment type="caution">
    <text evidence="23">The sequence shown here is derived from an EMBL/GenBank/DDBJ whole genome shotgun (WGS) entry which is preliminary data.</text>
</comment>
<feature type="repeat" description="Solcar" evidence="20">
    <location>
        <begin position="697"/>
        <end position="780"/>
    </location>
</feature>
<dbReference type="GO" id="GO:0004674">
    <property type="term" value="F:protein serine/threonine kinase activity"/>
    <property type="evidence" value="ECO:0007669"/>
    <property type="project" value="UniProtKB-KW"/>
</dbReference>
<dbReference type="EMBL" id="BKCP01005406">
    <property type="protein sequence ID" value="GER37975.1"/>
    <property type="molecule type" value="Genomic_DNA"/>
</dbReference>
<gene>
    <name evidence="23" type="ORF">STAS_14431</name>
</gene>
<feature type="binding site" evidence="21">
    <location>
        <position position="160"/>
    </location>
    <ligand>
        <name>ATP</name>
        <dbReference type="ChEBI" id="CHEBI:30616"/>
    </ligand>
</feature>
<evidence type="ECO:0000256" key="15">
    <source>
        <dbReference type="ARBA" id="ARBA00023016"/>
    </source>
</evidence>